<dbReference type="Gene3D" id="2.60.120.10">
    <property type="entry name" value="Jelly Rolls"/>
    <property type="match status" value="1"/>
</dbReference>
<proteinExistence type="predicted"/>
<sequence length="190" mass="22335">MEHFLFDYLSKYIALNAEEKKAISDLDIFKQYKKGTILLKEGQYSDYGYFVVKGYLRCYYLKDGVEKTTAFYTEAESLNPPCIITKSPSEYYISVDEDAILISANSEMEQEIFQKFPKFEKLCRVLSEELLMKNTVEFDDFKTSTPEQRYLKLQQTRPDLLQRVPQYQIASFLGMTPQSLSRLRNRIVNK</sequence>
<name>A0AA37SSL3_9BACT</name>
<evidence type="ECO:0000259" key="1">
    <source>
        <dbReference type="PROSITE" id="PS50042"/>
    </source>
</evidence>
<dbReference type="Pfam" id="PF00027">
    <property type="entry name" value="cNMP_binding"/>
    <property type="match status" value="1"/>
</dbReference>
<evidence type="ECO:0000313" key="2">
    <source>
        <dbReference type="EMBL" id="GLR18051.1"/>
    </source>
</evidence>
<reference evidence="2" key="1">
    <citation type="journal article" date="2014" name="Int. J. Syst. Evol. Microbiol.">
        <title>Complete genome sequence of Corynebacterium casei LMG S-19264T (=DSM 44701T), isolated from a smear-ripened cheese.</title>
        <authorList>
            <consortium name="US DOE Joint Genome Institute (JGI-PGF)"/>
            <person name="Walter F."/>
            <person name="Albersmeier A."/>
            <person name="Kalinowski J."/>
            <person name="Ruckert C."/>
        </authorList>
    </citation>
    <scope>NUCLEOTIDE SEQUENCE</scope>
    <source>
        <strain evidence="2">NBRC 108769</strain>
    </source>
</reference>
<dbReference type="CDD" id="cd00038">
    <property type="entry name" value="CAP_ED"/>
    <property type="match status" value="1"/>
</dbReference>
<dbReference type="InterPro" id="IPR000595">
    <property type="entry name" value="cNMP-bd_dom"/>
</dbReference>
<reference evidence="2" key="2">
    <citation type="submission" date="2023-01" db="EMBL/GenBank/DDBJ databases">
        <title>Draft genome sequence of Portibacter lacus strain NBRC 108769.</title>
        <authorList>
            <person name="Sun Q."/>
            <person name="Mori K."/>
        </authorList>
    </citation>
    <scope>NUCLEOTIDE SEQUENCE</scope>
    <source>
        <strain evidence="2">NBRC 108769</strain>
    </source>
</reference>
<comment type="caution">
    <text evidence="2">The sequence shown here is derived from an EMBL/GenBank/DDBJ whole genome shotgun (WGS) entry which is preliminary data.</text>
</comment>
<dbReference type="InterPro" id="IPR018490">
    <property type="entry name" value="cNMP-bd_dom_sf"/>
</dbReference>
<organism evidence="2 3">
    <name type="scientific">Portibacter lacus</name>
    <dbReference type="NCBI Taxonomy" id="1099794"/>
    <lineage>
        <taxon>Bacteria</taxon>
        <taxon>Pseudomonadati</taxon>
        <taxon>Bacteroidota</taxon>
        <taxon>Saprospiria</taxon>
        <taxon>Saprospirales</taxon>
        <taxon>Haliscomenobacteraceae</taxon>
        <taxon>Portibacter</taxon>
    </lineage>
</organism>
<feature type="domain" description="Cyclic nucleotide-binding" evidence="1">
    <location>
        <begin position="11"/>
        <end position="88"/>
    </location>
</feature>
<gene>
    <name evidence="2" type="ORF">GCM10007940_26660</name>
</gene>
<evidence type="ECO:0000313" key="3">
    <source>
        <dbReference type="Proteomes" id="UP001156666"/>
    </source>
</evidence>
<keyword evidence="3" id="KW-1185">Reference proteome</keyword>
<protein>
    <submittedName>
        <fullName evidence="2">Cyclic nucleotide-binding protein</fullName>
    </submittedName>
</protein>
<dbReference type="PROSITE" id="PS50042">
    <property type="entry name" value="CNMP_BINDING_3"/>
    <property type="match status" value="1"/>
</dbReference>
<dbReference type="RefSeq" id="WP_235291726.1">
    <property type="nucleotide sequence ID" value="NZ_BSOH01000014.1"/>
</dbReference>
<dbReference type="SUPFAM" id="SSF51206">
    <property type="entry name" value="cAMP-binding domain-like"/>
    <property type="match status" value="1"/>
</dbReference>
<dbReference type="AlphaFoldDB" id="A0AA37SSL3"/>
<dbReference type="EMBL" id="BSOH01000014">
    <property type="protein sequence ID" value="GLR18051.1"/>
    <property type="molecule type" value="Genomic_DNA"/>
</dbReference>
<dbReference type="InterPro" id="IPR014710">
    <property type="entry name" value="RmlC-like_jellyroll"/>
</dbReference>
<dbReference type="Proteomes" id="UP001156666">
    <property type="component" value="Unassembled WGS sequence"/>
</dbReference>
<accession>A0AA37SSL3</accession>